<feature type="domain" description="Major facilitator superfamily (MFS) profile" evidence="8">
    <location>
        <begin position="54"/>
        <end position="534"/>
    </location>
</feature>
<evidence type="ECO:0000259" key="8">
    <source>
        <dbReference type="PROSITE" id="PS50850"/>
    </source>
</evidence>
<dbReference type="GO" id="GO:0022857">
    <property type="term" value="F:transmembrane transporter activity"/>
    <property type="evidence" value="ECO:0007669"/>
    <property type="project" value="InterPro"/>
</dbReference>
<dbReference type="EMBL" id="QDEB01124543">
    <property type="protein sequence ID" value="RZB39871.1"/>
    <property type="molecule type" value="Genomic_DNA"/>
</dbReference>
<keyword evidence="5 7" id="KW-0472">Membrane</keyword>
<dbReference type="PROSITE" id="PS50850">
    <property type="entry name" value="MFS"/>
    <property type="match status" value="1"/>
</dbReference>
<feature type="transmembrane region" description="Helical" evidence="7">
    <location>
        <begin position="220"/>
        <end position="238"/>
    </location>
</feature>
<dbReference type="FunFam" id="1.20.1250.20:FF:000232">
    <property type="entry name" value="Organic cation/carnitine transporter 7"/>
    <property type="match status" value="1"/>
</dbReference>
<keyword evidence="10" id="KW-1185">Reference proteome</keyword>
<dbReference type="InterPro" id="IPR036259">
    <property type="entry name" value="MFS_trans_sf"/>
</dbReference>
<dbReference type="SUPFAM" id="SSF103473">
    <property type="entry name" value="MFS general substrate transporter"/>
    <property type="match status" value="1"/>
</dbReference>
<dbReference type="GO" id="GO:0016020">
    <property type="term" value="C:membrane"/>
    <property type="evidence" value="ECO:0007669"/>
    <property type="project" value="UniProtKB-SubCell"/>
</dbReference>
<gene>
    <name evidence="9" type="ORF">BDFB_012613</name>
</gene>
<evidence type="ECO:0000313" key="10">
    <source>
        <dbReference type="Proteomes" id="UP000292052"/>
    </source>
</evidence>
<feature type="transmembrane region" description="Helical" evidence="7">
    <location>
        <begin position="143"/>
        <end position="167"/>
    </location>
</feature>
<keyword evidence="4 7" id="KW-1133">Transmembrane helix</keyword>
<feature type="transmembrane region" description="Helical" evidence="7">
    <location>
        <begin position="92"/>
        <end position="111"/>
    </location>
</feature>
<proteinExistence type="predicted"/>
<dbReference type="Proteomes" id="UP000292052">
    <property type="component" value="Unassembled WGS sequence"/>
</dbReference>
<comment type="subcellular location">
    <subcellularLocation>
        <location evidence="1">Membrane</location>
        <topology evidence="1">Multi-pass membrane protein</topology>
    </subcellularLocation>
</comment>
<reference evidence="9 10" key="1">
    <citation type="submission" date="2017-03" db="EMBL/GenBank/DDBJ databases">
        <title>Genome of the blue death feigning beetle - Asbolus verrucosus.</title>
        <authorList>
            <person name="Rider S.D."/>
        </authorList>
    </citation>
    <scope>NUCLEOTIDE SEQUENCE [LARGE SCALE GENOMIC DNA]</scope>
    <source>
        <strain evidence="9">Butters</strain>
        <tissue evidence="9">Head and leg muscle</tissue>
    </source>
</reference>
<evidence type="ECO:0000256" key="2">
    <source>
        <dbReference type="ARBA" id="ARBA00022448"/>
    </source>
</evidence>
<evidence type="ECO:0000313" key="9">
    <source>
        <dbReference type="EMBL" id="RZB39871.1"/>
    </source>
</evidence>
<dbReference type="AlphaFoldDB" id="A0A482V9P2"/>
<evidence type="ECO:0000256" key="1">
    <source>
        <dbReference type="ARBA" id="ARBA00004141"/>
    </source>
</evidence>
<feature type="transmembrane region" description="Helical" evidence="7">
    <location>
        <begin position="423"/>
        <end position="441"/>
    </location>
</feature>
<feature type="transmembrane region" description="Helical" evidence="7">
    <location>
        <begin position="393"/>
        <end position="411"/>
    </location>
</feature>
<protein>
    <submittedName>
        <fullName evidence="9">Sugar tr and/or MFS 1 domain containing protein</fullName>
    </submittedName>
</protein>
<sequence length="538" mass="59408">MAANSFRNNKVHPAPNNVDIDENRGRQLTEADIYNADFETAISATKFGKFNVILFLLSIPAGWTSMFETTTMSYVFPAAHCDLNLSLNDKGSLNAVTFLGMVTSGFVWGFLCDTLGRKKLMVIGYLIDAMFVIMSSFSQNYTLLIIFKFFGGFIINGPFAALTAYMSEFHCSKYRSRVQLGRGMIVSCGTMVLPLLAWAILPQKIDIRLDDNIVLHSWNIYLLVCAIPSLISGILFIFMPESPKFLMTVGRNKEALAVFKQVFSINTGKSKEEFPIKHLVDETKLERVDESRHGGHITANRSKSLALKEGFQQIKPLCFPPHLKHIILVCTMQSMYMLSINTLRLWLPQIFQSISDYEYYNNGTTASLCTMLEILNSEKDSDEGCYVNFSASVYLNTMVISMVSMSGYVVAGSLINRLGKKPLLAILSVFGGLFAISIYFAQNTATVLTLASLFLSFGGICGNVILTIVIDLFPTKLRTVTISLVMMLGRSASMAGNLVFPLLLNLGCGPPFFSIGSIVIGCSVLAILLPNTDLKALK</sequence>
<evidence type="ECO:0000256" key="7">
    <source>
        <dbReference type="SAM" id="Phobius"/>
    </source>
</evidence>
<evidence type="ECO:0000256" key="5">
    <source>
        <dbReference type="ARBA" id="ARBA00023136"/>
    </source>
</evidence>
<comment type="caution">
    <text evidence="9">The sequence shown here is derived from an EMBL/GenBank/DDBJ whole genome shotgun (WGS) entry which is preliminary data.</text>
</comment>
<dbReference type="PANTHER" id="PTHR23511:SF36">
    <property type="entry name" value="EG:BACR7A4.13 PROTEIN-RELATED"/>
    <property type="match status" value="1"/>
</dbReference>
<feature type="transmembrane region" description="Helical" evidence="7">
    <location>
        <begin position="510"/>
        <end position="529"/>
    </location>
</feature>
<keyword evidence="2" id="KW-0813">Transport</keyword>
<organism evidence="9 10">
    <name type="scientific">Asbolus verrucosus</name>
    <name type="common">Desert ironclad beetle</name>
    <dbReference type="NCBI Taxonomy" id="1661398"/>
    <lineage>
        <taxon>Eukaryota</taxon>
        <taxon>Metazoa</taxon>
        <taxon>Ecdysozoa</taxon>
        <taxon>Arthropoda</taxon>
        <taxon>Hexapoda</taxon>
        <taxon>Insecta</taxon>
        <taxon>Pterygota</taxon>
        <taxon>Neoptera</taxon>
        <taxon>Endopterygota</taxon>
        <taxon>Coleoptera</taxon>
        <taxon>Polyphaga</taxon>
        <taxon>Cucujiformia</taxon>
        <taxon>Tenebrionidae</taxon>
        <taxon>Pimeliinae</taxon>
        <taxon>Asbolus</taxon>
    </lineage>
</organism>
<evidence type="ECO:0000256" key="4">
    <source>
        <dbReference type="ARBA" id="ARBA00022989"/>
    </source>
</evidence>
<evidence type="ECO:0000256" key="3">
    <source>
        <dbReference type="ARBA" id="ARBA00022692"/>
    </source>
</evidence>
<dbReference type="PANTHER" id="PTHR23511">
    <property type="entry name" value="SYNAPTIC VESICLE GLYCOPROTEIN 2"/>
    <property type="match status" value="1"/>
</dbReference>
<dbReference type="Gene3D" id="1.20.1250.20">
    <property type="entry name" value="MFS general substrate transporter like domains"/>
    <property type="match status" value="1"/>
</dbReference>
<dbReference type="OrthoDB" id="3936150at2759"/>
<feature type="region of interest" description="Disordered" evidence="6">
    <location>
        <begin position="1"/>
        <end position="22"/>
    </location>
</feature>
<feature type="transmembrane region" description="Helical" evidence="7">
    <location>
        <begin position="447"/>
        <end position="470"/>
    </location>
</feature>
<name>A0A482V9P2_ASBVE</name>
<keyword evidence="3 7" id="KW-0812">Transmembrane</keyword>
<dbReference type="InterPro" id="IPR011701">
    <property type="entry name" value="MFS"/>
</dbReference>
<dbReference type="Pfam" id="PF07690">
    <property type="entry name" value="MFS_1"/>
    <property type="match status" value="1"/>
</dbReference>
<feature type="transmembrane region" description="Helical" evidence="7">
    <location>
        <begin position="482"/>
        <end position="504"/>
    </location>
</feature>
<feature type="transmembrane region" description="Helical" evidence="7">
    <location>
        <begin position="50"/>
        <end position="67"/>
    </location>
</feature>
<dbReference type="STRING" id="1661398.A0A482V9P2"/>
<accession>A0A482V9P2</accession>
<dbReference type="InterPro" id="IPR020846">
    <property type="entry name" value="MFS_dom"/>
</dbReference>
<feature type="transmembrane region" description="Helical" evidence="7">
    <location>
        <begin position="179"/>
        <end position="200"/>
    </location>
</feature>
<evidence type="ECO:0000256" key="6">
    <source>
        <dbReference type="SAM" id="MobiDB-lite"/>
    </source>
</evidence>